<dbReference type="PANTHER" id="PTHR23131:SF4">
    <property type="entry name" value="METALLO-BETA-LACTAMASE SUPERFAMILY POTEIN"/>
    <property type="match status" value="1"/>
</dbReference>
<dbReference type="SMART" id="SM00849">
    <property type="entry name" value="Lactamase_B"/>
    <property type="match status" value="1"/>
</dbReference>
<dbReference type="InterPro" id="IPR036388">
    <property type="entry name" value="WH-like_DNA-bd_sf"/>
</dbReference>
<dbReference type="InterPro" id="IPR050662">
    <property type="entry name" value="Sec-metab_biosynth-thioest"/>
</dbReference>
<dbReference type="Pfam" id="PF00753">
    <property type="entry name" value="Lactamase_B"/>
    <property type="match status" value="1"/>
</dbReference>
<proteinExistence type="predicted"/>
<dbReference type="RefSeq" id="WP_126549704.1">
    <property type="nucleotide sequence ID" value="NZ_BIFS01000001.1"/>
</dbReference>
<keyword evidence="2" id="KW-0378">Hydrolase</keyword>
<gene>
    <name evidence="2" type="ORF">KDK_19130</name>
</gene>
<feature type="domain" description="Metallo-beta-lactamase" evidence="1">
    <location>
        <begin position="40"/>
        <end position="257"/>
    </location>
</feature>
<name>A0A402AGD5_9CHLR</name>
<evidence type="ECO:0000313" key="2">
    <source>
        <dbReference type="EMBL" id="GCE18113.1"/>
    </source>
</evidence>
<dbReference type="OrthoDB" id="9761531at2"/>
<dbReference type="GO" id="GO:0016787">
    <property type="term" value="F:hydrolase activity"/>
    <property type="evidence" value="ECO:0007669"/>
    <property type="project" value="UniProtKB-KW"/>
</dbReference>
<dbReference type="CDD" id="cd07725">
    <property type="entry name" value="TTHA1429-like_MBL-fold"/>
    <property type="match status" value="1"/>
</dbReference>
<reference evidence="3" key="1">
    <citation type="submission" date="2018-12" db="EMBL/GenBank/DDBJ databases">
        <title>Tengunoibacter tsumagoiensis gen. nov., sp. nov., Dictyobacter kobayashii sp. nov., D. alpinus sp. nov., and D. joshuensis sp. nov. and description of Dictyobacteraceae fam. nov. within the order Ktedonobacterales isolated from Tengu-no-mugimeshi.</title>
        <authorList>
            <person name="Wang C.M."/>
            <person name="Zheng Y."/>
            <person name="Sakai Y."/>
            <person name="Toyoda A."/>
            <person name="Minakuchi Y."/>
            <person name="Abe K."/>
            <person name="Yokota A."/>
            <person name="Yabe S."/>
        </authorList>
    </citation>
    <scope>NUCLEOTIDE SEQUENCE [LARGE SCALE GENOMIC DNA]</scope>
    <source>
        <strain evidence="3">Uno11</strain>
    </source>
</reference>
<dbReference type="AlphaFoldDB" id="A0A402AGD5"/>
<dbReference type="InterPro" id="IPR001279">
    <property type="entry name" value="Metallo-B-lactamas"/>
</dbReference>
<evidence type="ECO:0000313" key="3">
    <source>
        <dbReference type="Proteomes" id="UP000287188"/>
    </source>
</evidence>
<dbReference type="Proteomes" id="UP000287188">
    <property type="component" value="Unassembled WGS sequence"/>
</dbReference>
<protein>
    <submittedName>
        <fullName evidence="2">MBL fold hydrolase</fullName>
    </submittedName>
</protein>
<sequence>MTQQPPSTSTTLNQERVPLVREVADHIWQITLPIPTPLKTVNVYALVGPTGWVLVDAAIGNPSTREAFFAGIAQAGLNLKDLQAIVLTHSHPDHIGLAGDVYEVNAVPVLMHPLDSAGLQETWGTGAQAHFQLSSQFFARHGLPPAEHWYTRLPPELQRTILHLPPQTALQPIEDGQVLELAGEDYRVIWLPGHSDGQIGLWRERDGIFLVADHVLPRITPNIGLYSPLDRPDPLADYFQSLTKVASLPAQQVLPGHGDPFDHLAIRVAEIIEHHQRRLKQIIDLLTIQPLHATQLTQQLFGDRLKSNEALHLAVAEILAHLEYLRLQKQLIQQQTQAGILYYVVSNTLP</sequence>
<comment type="caution">
    <text evidence="2">The sequence shown here is derived from an EMBL/GenBank/DDBJ whole genome shotgun (WGS) entry which is preliminary data.</text>
</comment>
<evidence type="ECO:0000259" key="1">
    <source>
        <dbReference type="SMART" id="SM00849"/>
    </source>
</evidence>
<keyword evidence="3" id="KW-1185">Reference proteome</keyword>
<organism evidence="2 3">
    <name type="scientific">Dictyobacter kobayashii</name>
    <dbReference type="NCBI Taxonomy" id="2014872"/>
    <lineage>
        <taxon>Bacteria</taxon>
        <taxon>Bacillati</taxon>
        <taxon>Chloroflexota</taxon>
        <taxon>Ktedonobacteria</taxon>
        <taxon>Ktedonobacterales</taxon>
        <taxon>Dictyobacteraceae</taxon>
        <taxon>Dictyobacter</taxon>
    </lineage>
</organism>
<accession>A0A402AGD5</accession>
<dbReference type="Gene3D" id="3.60.15.10">
    <property type="entry name" value="Ribonuclease Z/Hydroxyacylglutathione hydrolase-like"/>
    <property type="match status" value="1"/>
</dbReference>
<dbReference type="SUPFAM" id="SSF56281">
    <property type="entry name" value="Metallo-hydrolase/oxidoreductase"/>
    <property type="match status" value="1"/>
</dbReference>
<dbReference type="PANTHER" id="PTHR23131">
    <property type="entry name" value="ENDORIBONUCLEASE LACTB2"/>
    <property type="match status" value="1"/>
</dbReference>
<dbReference type="Gene3D" id="1.10.10.10">
    <property type="entry name" value="Winged helix-like DNA-binding domain superfamily/Winged helix DNA-binding domain"/>
    <property type="match status" value="1"/>
</dbReference>
<dbReference type="InterPro" id="IPR036866">
    <property type="entry name" value="RibonucZ/Hydroxyglut_hydro"/>
</dbReference>
<dbReference type="EMBL" id="BIFS01000001">
    <property type="protein sequence ID" value="GCE18113.1"/>
    <property type="molecule type" value="Genomic_DNA"/>
</dbReference>